<sequence>MAALQKFKLLATQCAMARSPSRGPAASAGCAGGSPVFRLRRRNKLSRLLGCRRGYGAPVEPPDASRRSGTLRDLFVSSPPPALDAEHSGGVGGAGGGAWLGVDGFAGGGRAGGRGLPRFRSRGLRHRLLRRPWRPMLVAIQE</sequence>
<protein>
    <submittedName>
        <fullName evidence="2">Uncharacterized protein</fullName>
    </submittedName>
</protein>
<feature type="region of interest" description="Disordered" evidence="1">
    <location>
        <begin position="52"/>
        <end position="90"/>
    </location>
</feature>
<dbReference type="OrthoDB" id="785441at2759"/>
<gene>
    <name evidence="2" type="ORF">AXF42_Ash007407</name>
</gene>
<accession>A0A2I0BA45</accession>
<reference evidence="2 3" key="1">
    <citation type="journal article" date="2017" name="Nature">
        <title>The Apostasia genome and the evolution of orchids.</title>
        <authorList>
            <person name="Zhang G.Q."/>
            <person name="Liu K.W."/>
            <person name="Li Z."/>
            <person name="Lohaus R."/>
            <person name="Hsiao Y.Y."/>
            <person name="Niu S.C."/>
            <person name="Wang J.Y."/>
            <person name="Lin Y.C."/>
            <person name="Xu Q."/>
            <person name="Chen L.J."/>
            <person name="Yoshida K."/>
            <person name="Fujiwara S."/>
            <person name="Wang Z.W."/>
            <person name="Zhang Y.Q."/>
            <person name="Mitsuda N."/>
            <person name="Wang M."/>
            <person name="Liu G.H."/>
            <person name="Pecoraro L."/>
            <person name="Huang H.X."/>
            <person name="Xiao X.J."/>
            <person name="Lin M."/>
            <person name="Wu X.Y."/>
            <person name="Wu W.L."/>
            <person name="Chen Y.Y."/>
            <person name="Chang S.B."/>
            <person name="Sakamoto S."/>
            <person name="Ohme-Takagi M."/>
            <person name="Yagi M."/>
            <person name="Zeng S.J."/>
            <person name="Shen C.Y."/>
            <person name="Yeh C.M."/>
            <person name="Luo Y.B."/>
            <person name="Tsai W.C."/>
            <person name="Van de Peer Y."/>
            <person name="Liu Z.J."/>
        </authorList>
    </citation>
    <scope>NUCLEOTIDE SEQUENCE [LARGE SCALE GENOMIC DNA]</scope>
    <source>
        <strain evidence="3">cv. Shenzhen</strain>
        <tissue evidence="2">Stem</tissue>
    </source>
</reference>
<dbReference type="PANTHER" id="PTHR34542:SF1">
    <property type="entry name" value="OS08G0359900 PROTEIN"/>
    <property type="match status" value="1"/>
</dbReference>
<dbReference type="Proteomes" id="UP000236161">
    <property type="component" value="Unassembled WGS sequence"/>
</dbReference>
<organism evidence="2 3">
    <name type="scientific">Apostasia shenzhenica</name>
    <dbReference type="NCBI Taxonomy" id="1088818"/>
    <lineage>
        <taxon>Eukaryota</taxon>
        <taxon>Viridiplantae</taxon>
        <taxon>Streptophyta</taxon>
        <taxon>Embryophyta</taxon>
        <taxon>Tracheophyta</taxon>
        <taxon>Spermatophyta</taxon>
        <taxon>Magnoliopsida</taxon>
        <taxon>Liliopsida</taxon>
        <taxon>Asparagales</taxon>
        <taxon>Orchidaceae</taxon>
        <taxon>Apostasioideae</taxon>
        <taxon>Apostasia</taxon>
    </lineage>
</organism>
<evidence type="ECO:0000313" key="2">
    <source>
        <dbReference type="EMBL" id="PKA64660.1"/>
    </source>
</evidence>
<proteinExistence type="predicted"/>
<dbReference type="PANTHER" id="PTHR34542">
    <property type="entry name" value="OS08G0359900 PROTEIN"/>
    <property type="match status" value="1"/>
</dbReference>
<name>A0A2I0BA45_9ASPA</name>
<dbReference type="AlphaFoldDB" id="A0A2I0BA45"/>
<dbReference type="EMBL" id="KZ451903">
    <property type="protein sequence ID" value="PKA64660.1"/>
    <property type="molecule type" value="Genomic_DNA"/>
</dbReference>
<evidence type="ECO:0000256" key="1">
    <source>
        <dbReference type="SAM" id="MobiDB-lite"/>
    </source>
</evidence>
<evidence type="ECO:0000313" key="3">
    <source>
        <dbReference type="Proteomes" id="UP000236161"/>
    </source>
</evidence>
<keyword evidence="3" id="KW-1185">Reference proteome</keyword>